<protein>
    <submittedName>
        <fullName evidence="2">Peptidase M23</fullName>
    </submittedName>
</protein>
<evidence type="ECO:0000313" key="3">
    <source>
        <dbReference type="Proteomes" id="UP000247345"/>
    </source>
</evidence>
<dbReference type="PANTHER" id="PTHR21666:SF270">
    <property type="entry name" value="MUREIN HYDROLASE ACTIVATOR ENVC"/>
    <property type="match status" value="1"/>
</dbReference>
<gene>
    <name evidence="2" type="ORF">BTO14_07040</name>
</gene>
<dbReference type="InterPro" id="IPR050570">
    <property type="entry name" value="Cell_wall_metabolism_enzyme"/>
</dbReference>
<keyword evidence="3" id="KW-1185">Reference proteome</keyword>
<dbReference type="CDD" id="cd12797">
    <property type="entry name" value="M23_peptidase"/>
    <property type="match status" value="1"/>
</dbReference>
<proteinExistence type="predicted"/>
<accession>A0A2P6CDP0</accession>
<feature type="domain" description="M23ase beta-sheet core" evidence="1">
    <location>
        <begin position="97"/>
        <end position="195"/>
    </location>
</feature>
<comment type="caution">
    <text evidence="2">The sequence shown here is derived from an EMBL/GenBank/DDBJ whole genome shotgun (WGS) entry which is preliminary data.</text>
</comment>
<dbReference type="SUPFAM" id="SSF51261">
    <property type="entry name" value="Duplicated hybrid motif"/>
    <property type="match status" value="1"/>
</dbReference>
<dbReference type="Proteomes" id="UP000247345">
    <property type="component" value="Unassembled WGS sequence"/>
</dbReference>
<dbReference type="EMBL" id="MSCK01000001">
    <property type="protein sequence ID" value="PQJ73025.1"/>
    <property type="molecule type" value="Genomic_DNA"/>
</dbReference>
<dbReference type="RefSeq" id="WP_105048691.1">
    <property type="nucleotide sequence ID" value="NZ_CP150661.1"/>
</dbReference>
<dbReference type="GO" id="GO:0004222">
    <property type="term" value="F:metalloendopeptidase activity"/>
    <property type="evidence" value="ECO:0007669"/>
    <property type="project" value="TreeGrafter"/>
</dbReference>
<dbReference type="OrthoDB" id="9801052at2"/>
<reference evidence="2 3" key="1">
    <citation type="submission" date="2016-12" db="EMBL/GenBank/DDBJ databases">
        <title>Trade-off between light-utilization and light-protection in marine flavobacteria.</title>
        <authorList>
            <person name="Kumagai Y."/>
            <person name="Yoshizawa S."/>
            <person name="Kogure K."/>
            <person name="Iwasaki W."/>
        </authorList>
    </citation>
    <scope>NUCLEOTIDE SEQUENCE [LARGE SCALE GENOMIC DNA]</scope>
    <source>
        <strain evidence="2 3">KCTC 12100</strain>
    </source>
</reference>
<dbReference type="AlphaFoldDB" id="A0A2P6CDP0"/>
<organism evidence="2 3">
    <name type="scientific">Polaribacter butkevichii</name>
    <dbReference type="NCBI Taxonomy" id="218490"/>
    <lineage>
        <taxon>Bacteria</taxon>
        <taxon>Pseudomonadati</taxon>
        <taxon>Bacteroidota</taxon>
        <taxon>Flavobacteriia</taxon>
        <taxon>Flavobacteriales</taxon>
        <taxon>Flavobacteriaceae</taxon>
    </lineage>
</organism>
<dbReference type="InterPro" id="IPR011055">
    <property type="entry name" value="Dup_hybrid_motif"/>
</dbReference>
<dbReference type="Gene3D" id="2.70.70.10">
    <property type="entry name" value="Glucose Permease (Domain IIA)"/>
    <property type="match status" value="1"/>
</dbReference>
<dbReference type="InterPro" id="IPR016047">
    <property type="entry name" value="M23ase_b-sheet_dom"/>
</dbReference>
<dbReference type="PANTHER" id="PTHR21666">
    <property type="entry name" value="PEPTIDASE-RELATED"/>
    <property type="match status" value="1"/>
</dbReference>
<dbReference type="Pfam" id="PF01551">
    <property type="entry name" value="Peptidase_M23"/>
    <property type="match status" value="1"/>
</dbReference>
<evidence type="ECO:0000259" key="1">
    <source>
        <dbReference type="Pfam" id="PF01551"/>
    </source>
</evidence>
<name>A0A2P6CDP0_9FLAO</name>
<sequence length="231" mass="26440">MNTEKFNHFLRQISKEPTSVIDASISFEDYFPIAISSKNKDLLHFDISSSTEWELYIDSFLKKNKANVAFGGYLEKRNIYDRSTYFKNQSKEKQRNIHLGIDLWCAENTKVLAALDGEIHSFKNNVNYGDYGPTIILKHQIKKEIFYTLYGHLSLKSIENIKVGDSILQGDTIGYLGSAVVNGDYAPHLHFQIIRDLEDNFGDYPGVSSEENIAFYQKNCPNPNLLLKLVI</sequence>
<evidence type="ECO:0000313" key="2">
    <source>
        <dbReference type="EMBL" id="PQJ73025.1"/>
    </source>
</evidence>